<dbReference type="SUPFAM" id="SSF53474">
    <property type="entry name" value="alpha/beta-Hydrolases"/>
    <property type="match status" value="1"/>
</dbReference>
<sequence>MLETLLIVLKYLTGLAIFLAIFGVATLYVFQSDLIYKPNIVFNSRTKLHLPSEKGLPNSEYVKIKTNDNVLIEGFLIKHESDEKTKQSDTLLFFPPNSGNIGHKLPEAKSLFDKLGCNIFMLSYRGFGLSEGIPSEKGIRIDAECALSYLRSNPLTSNSRIIVYGFGFGGSVAIDLVSKYQNEFSGLILTNTSTSTADLIASELPFTKPIGFIFSDTWDSVSRIKKIKSVPILFLCSENDDYVPTSQMKTLFDISSAYSESDVGYKSFPGATHTNITSLDDYYSAISDFWKLNFDTMPKYEPTYQFSTMLPKQTTLYKK</sequence>
<feature type="domain" description="Dienelactone hydrolase" evidence="2">
    <location>
        <begin position="139"/>
        <end position="292"/>
    </location>
</feature>
<dbReference type="AlphaFoldDB" id="A0A1R0GNW6"/>
<dbReference type="PANTHER" id="PTHR12277:SF81">
    <property type="entry name" value="PROTEIN ABHD13"/>
    <property type="match status" value="1"/>
</dbReference>
<name>A0A1R0GNW6_9FUNG</name>
<dbReference type="Proteomes" id="UP000187455">
    <property type="component" value="Unassembled WGS sequence"/>
</dbReference>
<proteinExistence type="predicted"/>
<evidence type="ECO:0000313" key="3">
    <source>
        <dbReference type="EMBL" id="OLY78591.1"/>
    </source>
</evidence>
<organism evidence="3 4">
    <name type="scientific">Smittium mucronatum</name>
    <dbReference type="NCBI Taxonomy" id="133383"/>
    <lineage>
        <taxon>Eukaryota</taxon>
        <taxon>Fungi</taxon>
        <taxon>Fungi incertae sedis</taxon>
        <taxon>Zoopagomycota</taxon>
        <taxon>Kickxellomycotina</taxon>
        <taxon>Harpellomycetes</taxon>
        <taxon>Harpellales</taxon>
        <taxon>Legeriomycetaceae</taxon>
        <taxon>Smittium</taxon>
    </lineage>
</organism>
<evidence type="ECO:0000256" key="1">
    <source>
        <dbReference type="SAM" id="Phobius"/>
    </source>
</evidence>
<keyword evidence="1" id="KW-1133">Transmembrane helix</keyword>
<dbReference type="InterPro" id="IPR002925">
    <property type="entry name" value="Dienelactn_hydro"/>
</dbReference>
<keyword evidence="4" id="KW-1185">Reference proteome</keyword>
<dbReference type="GO" id="GO:0008474">
    <property type="term" value="F:palmitoyl-(protein) hydrolase activity"/>
    <property type="evidence" value="ECO:0007669"/>
    <property type="project" value="TreeGrafter"/>
</dbReference>
<evidence type="ECO:0000259" key="2">
    <source>
        <dbReference type="Pfam" id="PF01738"/>
    </source>
</evidence>
<feature type="transmembrane region" description="Helical" evidence="1">
    <location>
        <begin position="6"/>
        <end position="30"/>
    </location>
</feature>
<dbReference type="PANTHER" id="PTHR12277">
    <property type="entry name" value="ALPHA/BETA HYDROLASE DOMAIN-CONTAINING PROTEIN"/>
    <property type="match status" value="1"/>
</dbReference>
<dbReference type="Gene3D" id="3.40.50.1820">
    <property type="entry name" value="alpha/beta hydrolase"/>
    <property type="match status" value="1"/>
</dbReference>
<evidence type="ECO:0000313" key="4">
    <source>
        <dbReference type="Proteomes" id="UP000187455"/>
    </source>
</evidence>
<keyword evidence="1" id="KW-0472">Membrane</keyword>
<gene>
    <name evidence="3" type="ORF">AYI68_g7355</name>
</gene>
<comment type="caution">
    <text evidence="3">The sequence shown here is derived from an EMBL/GenBank/DDBJ whole genome shotgun (WGS) entry which is preliminary data.</text>
</comment>
<keyword evidence="1" id="KW-0812">Transmembrane</keyword>
<dbReference type="Pfam" id="PF01738">
    <property type="entry name" value="DLH"/>
    <property type="match status" value="1"/>
</dbReference>
<protein>
    <submittedName>
        <fullName evidence="3">Protein bem46</fullName>
    </submittedName>
</protein>
<dbReference type="InterPro" id="IPR029058">
    <property type="entry name" value="AB_hydrolase_fold"/>
</dbReference>
<dbReference type="GO" id="GO:0016020">
    <property type="term" value="C:membrane"/>
    <property type="evidence" value="ECO:0007669"/>
    <property type="project" value="TreeGrafter"/>
</dbReference>
<reference evidence="3 4" key="1">
    <citation type="journal article" date="2016" name="Mol. Biol. Evol.">
        <title>Genome-Wide Survey of Gut Fungi (Harpellales) Reveals the First Horizontally Transferred Ubiquitin Gene from a Mosquito Host.</title>
        <authorList>
            <person name="Wang Y."/>
            <person name="White M.M."/>
            <person name="Kvist S."/>
            <person name="Moncalvo J.M."/>
        </authorList>
    </citation>
    <scope>NUCLEOTIDE SEQUENCE [LARGE SCALE GENOMIC DNA]</scope>
    <source>
        <strain evidence="3 4">ALG-7-W6</strain>
    </source>
</reference>
<accession>A0A1R0GNW6</accession>
<dbReference type="STRING" id="133383.A0A1R0GNW6"/>
<dbReference type="EMBL" id="LSSL01006007">
    <property type="protein sequence ID" value="OLY78591.1"/>
    <property type="molecule type" value="Genomic_DNA"/>
</dbReference>
<dbReference type="OrthoDB" id="10249433at2759"/>